<evidence type="ECO:0000256" key="4">
    <source>
        <dbReference type="ARBA" id="ARBA00022989"/>
    </source>
</evidence>
<feature type="transmembrane region" description="Helical" evidence="11">
    <location>
        <begin position="68"/>
        <end position="88"/>
    </location>
</feature>
<dbReference type="InterPro" id="IPR014743">
    <property type="entry name" value="Cl-channel_core"/>
</dbReference>
<feature type="transmembrane region" description="Helical" evidence="11">
    <location>
        <begin position="167"/>
        <end position="191"/>
    </location>
</feature>
<dbReference type="PROSITE" id="PS51371">
    <property type="entry name" value="CBS"/>
    <property type="match status" value="1"/>
</dbReference>
<dbReference type="PRINTS" id="PR00762">
    <property type="entry name" value="CLCHANNEL"/>
</dbReference>
<organism evidence="13 14">
    <name type="scientific">Amycolatopsis echigonensis</name>
    <dbReference type="NCBI Taxonomy" id="2576905"/>
    <lineage>
        <taxon>Bacteria</taxon>
        <taxon>Bacillati</taxon>
        <taxon>Actinomycetota</taxon>
        <taxon>Actinomycetes</taxon>
        <taxon>Pseudonocardiales</taxon>
        <taxon>Pseudonocardiaceae</taxon>
        <taxon>Amycolatopsis</taxon>
    </lineage>
</organism>
<dbReference type="Proteomes" id="UP000233750">
    <property type="component" value="Unassembled WGS sequence"/>
</dbReference>
<dbReference type="EMBL" id="PJMY01000003">
    <property type="protein sequence ID" value="PKV94518.1"/>
    <property type="molecule type" value="Genomic_DNA"/>
</dbReference>
<dbReference type="GO" id="GO:0005254">
    <property type="term" value="F:chloride channel activity"/>
    <property type="evidence" value="ECO:0007669"/>
    <property type="project" value="UniProtKB-KW"/>
</dbReference>
<keyword evidence="2" id="KW-0813">Transport</keyword>
<proteinExistence type="predicted"/>
<keyword evidence="8" id="KW-0868">Chloride</keyword>
<keyword evidence="14" id="KW-1185">Reference proteome</keyword>
<keyword evidence="7" id="KW-0869">Chloride channel</keyword>
<keyword evidence="6 11" id="KW-0472">Membrane</keyword>
<evidence type="ECO:0000256" key="3">
    <source>
        <dbReference type="ARBA" id="ARBA00022692"/>
    </source>
</evidence>
<dbReference type="PANTHER" id="PTHR43427">
    <property type="entry name" value="CHLORIDE CHANNEL PROTEIN CLC-E"/>
    <property type="match status" value="1"/>
</dbReference>
<evidence type="ECO:0000256" key="10">
    <source>
        <dbReference type="PROSITE-ProRule" id="PRU00703"/>
    </source>
</evidence>
<keyword evidence="4 11" id="KW-1133">Transmembrane helix</keyword>
<evidence type="ECO:0000256" key="7">
    <source>
        <dbReference type="ARBA" id="ARBA00023173"/>
    </source>
</evidence>
<feature type="transmembrane region" description="Helical" evidence="11">
    <location>
        <begin position="276"/>
        <end position="293"/>
    </location>
</feature>
<evidence type="ECO:0000256" key="2">
    <source>
        <dbReference type="ARBA" id="ARBA00022448"/>
    </source>
</evidence>
<dbReference type="Gene3D" id="1.10.3080.10">
    <property type="entry name" value="Clc chloride channel"/>
    <property type="match status" value="1"/>
</dbReference>
<dbReference type="InterPro" id="IPR001807">
    <property type="entry name" value="ClC"/>
</dbReference>
<dbReference type="CDD" id="cd00400">
    <property type="entry name" value="Voltage_gated_ClC"/>
    <property type="match status" value="1"/>
</dbReference>
<evidence type="ECO:0000313" key="13">
    <source>
        <dbReference type="EMBL" id="PKV94518.1"/>
    </source>
</evidence>
<sequence>MKVPARAAHLGDFAVNPRMLLITAIALPVGGAAAVAAFALLKLIGLITNLVFYQRVATDLVAPGAQQHPWWLVLLAPVAGGLVIGLMARYGSEKIRGHGMPEAIEAILTGGSRVAPRVAVLKPVSAAVSIGTGGPFGAEGPIIMTGGAVGSILAQLLKLSADERKTLLVAGAAGGMAATFNAPLASVLLAVELLLFEWRPRSLVPVAAAVSVATVCRGFLLGTGPVFGVPFAGANPGPAADGLALIPGLTGGLLAIGATALVYFAEDLFGRLPVHWMWWPAIGGLVIGIGGLIEPHALGVGYDVIDTLLTGHATASLIVGILVVKTLIWALSLGSGTSGGVLAPVFMIGAALGAAEGGLLPHVAPGFWATCGLAAVVGGVMRSPLTGIVFTLELTHAWSYLLPLVVASFSAYALSVLLLKRSVLTEKIARRRLHLTREYTTDPLETFFVHEVMTHQPDVQMSADVVVYADDTLRDVANELALGHTTQALVVDRHEPSRVLGKVTLAQLLHARRRDLHEEHHRERLLGRSITA</sequence>
<protein>
    <submittedName>
        <fullName evidence="13">H+/Cl-antiporter ClcA</fullName>
    </submittedName>
</protein>
<keyword evidence="3 11" id="KW-0812">Transmembrane</keyword>
<evidence type="ECO:0000256" key="8">
    <source>
        <dbReference type="ARBA" id="ARBA00023214"/>
    </source>
</evidence>
<evidence type="ECO:0000256" key="11">
    <source>
        <dbReference type="SAM" id="Phobius"/>
    </source>
</evidence>
<keyword evidence="9" id="KW-0407">Ion channel</keyword>
<dbReference type="SUPFAM" id="SSF54631">
    <property type="entry name" value="CBS-domain pair"/>
    <property type="match status" value="1"/>
</dbReference>
<name>A0A2N3WKX8_9PSEU</name>
<evidence type="ECO:0000256" key="9">
    <source>
        <dbReference type="ARBA" id="ARBA00023303"/>
    </source>
</evidence>
<comment type="subcellular location">
    <subcellularLocation>
        <location evidence="1">Membrane</location>
        <topology evidence="1">Multi-pass membrane protein</topology>
    </subcellularLocation>
</comment>
<feature type="domain" description="CBS" evidence="12">
    <location>
        <begin position="453"/>
        <end position="519"/>
    </location>
</feature>
<dbReference type="Pfam" id="PF00654">
    <property type="entry name" value="Voltage_CLC"/>
    <property type="match status" value="1"/>
</dbReference>
<keyword evidence="5" id="KW-0406">Ion transport</keyword>
<dbReference type="AlphaFoldDB" id="A0A2N3WKX8"/>
<feature type="transmembrane region" description="Helical" evidence="11">
    <location>
        <begin position="397"/>
        <end position="419"/>
    </location>
</feature>
<dbReference type="RefSeq" id="WP_244194737.1">
    <property type="nucleotide sequence ID" value="NZ_JACJHR010000014.1"/>
</dbReference>
<evidence type="ECO:0000256" key="1">
    <source>
        <dbReference type="ARBA" id="ARBA00004141"/>
    </source>
</evidence>
<dbReference type="PANTHER" id="PTHR43427:SF6">
    <property type="entry name" value="CHLORIDE CHANNEL PROTEIN CLC-E"/>
    <property type="match status" value="1"/>
</dbReference>
<reference evidence="13 14" key="1">
    <citation type="submission" date="2017-12" db="EMBL/GenBank/DDBJ databases">
        <title>Sequencing the genomes of 1000 Actinobacteria strains.</title>
        <authorList>
            <person name="Klenk H.-P."/>
        </authorList>
    </citation>
    <scope>NUCLEOTIDE SEQUENCE [LARGE SCALE GENOMIC DNA]</scope>
    <source>
        <strain evidence="13 14">DSM 45165</strain>
    </source>
</reference>
<feature type="transmembrane region" description="Helical" evidence="11">
    <location>
        <begin position="337"/>
        <end position="355"/>
    </location>
</feature>
<evidence type="ECO:0000256" key="6">
    <source>
        <dbReference type="ARBA" id="ARBA00023136"/>
    </source>
</evidence>
<dbReference type="GO" id="GO:0034707">
    <property type="term" value="C:chloride channel complex"/>
    <property type="evidence" value="ECO:0007669"/>
    <property type="project" value="UniProtKB-KW"/>
</dbReference>
<dbReference type="InterPro" id="IPR046342">
    <property type="entry name" value="CBS_dom_sf"/>
</dbReference>
<accession>A0A2N3WKX8</accession>
<feature type="transmembrane region" description="Helical" evidence="11">
    <location>
        <begin position="243"/>
        <end position="264"/>
    </location>
</feature>
<evidence type="ECO:0000259" key="12">
    <source>
        <dbReference type="PROSITE" id="PS51371"/>
    </source>
</evidence>
<keyword evidence="10" id="KW-0129">CBS domain</keyword>
<evidence type="ECO:0000256" key="5">
    <source>
        <dbReference type="ARBA" id="ARBA00023065"/>
    </source>
</evidence>
<comment type="caution">
    <text evidence="13">The sequence shown here is derived from an EMBL/GenBank/DDBJ whole genome shotgun (WGS) entry which is preliminary data.</text>
</comment>
<dbReference type="InterPro" id="IPR000644">
    <property type="entry name" value="CBS_dom"/>
</dbReference>
<feature type="transmembrane region" description="Helical" evidence="11">
    <location>
        <begin position="20"/>
        <end position="48"/>
    </location>
</feature>
<dbReference type="InterPro" id="IPR050368">
    <property type="entry name" value="ClC-type_chloride_channel"/>
</dbReference>
<feature type="transmembrane region" description="Helical" evidence="11">
    <location>
        <begin position="305"/>
        <end position="331"/>
    </location>
</feature>
<gene>
    <name evidence="13" type="ORF">ATK30_5397</name>
</gene>
<evidence type="ECO:0000313" key="14">
    <source>
        <dbReference type="Proteomes" id="UP000233750"/>
    </source>
</evidence>
<dbReference type="SUPFAM" id="SSF81340">
    <property type="entry name" value="Clc chloride channel"/>
    <property type="match status" value="1"/>
</dbReference>
<feature type="transmembrane region" description="Helical" evidence="11">
    <location>
        <begin position="203"/>
        <end position="231"/>
    </location>
</feature>